<comment type="catalytic activity">
    <reaction evidence="8">
        <text>L-seryl-[protein] + ATP = O-phospho-L-seryl-[protein] + ADP + H(+)</text>
        <dbReference type="Rhea" id="RHEA:17989"/>
        <dbReference type="Rhea" id="RHEA-COMP:9863"/>
        <dbReference type="Rhea" id="RHEA-COMP:11604"/>
        <dbReference type="ChEBI" id="CHEBI:15378"/>
        <dbReference type="ChEBI" id="CHEBI:29999"/>
        <dbReference type="ChEBI" id="CHEBI:30616"/>
        <dbReference type="ChEBI" id="CHEBI:83421"/>
        <dbReference type="ChEBI" id="CHEBI:456216"/>
        <dbReference type="EC" id="2.7.11.1"/>
    </reaction>
</comment>
<evidence type="ECO:0000256" key="3">
    <source>
        <dbReference type="ARBA" id="ARBA00022679"/>
    </source>
</evidence>
<evidence type="ECO:0000256" key="9">
    <source>
        <dbReference type="PROSITE-ProRule" id="PRU10141"/>
    </source>
</evidence>
<dbReference type="OrthoDB" id="9788659at2"/>
<name>A0A4R3K2G9_9FIRM</name>
<evidence type="ECO:0000256" key="11">
    <source>
        <dbReference type="SAM" id="Phobius"/>
    </source>
</evidence>
<dbReference type="SUPFAM" id="SSF54184">
    <property type="entry name" value="Penicillin-binding protein 2x (pbp-2x), c-terminal domain"/>
    <property type="match status" value="2"/>
</dbReference>
<dbReference type="FunFam" id="3.30.200.20:FF:000035">
    <property type="entry name" value="Serine/threonine protein kinase Stk1"/>
    <property type="match status" value="1"/>
</dbReference>
<dbReference type="SUPFAM" id="SSF56112">
    <property type="entry name" value="Protein kinase-like (PK-like)"/>
    <property type="match status" value="1"/>
</dbReference>
<dbReference type="Proteomes" id="UP000295188">
    <property type="component" value="Unassembled WGS sequence"/>
</dbReference>
<dbReference type="PROSITE" id="PS00107">
    <property type="entry name" value="PROTEIN_KINASE_ATP"/>
    <property type="match status" value="1"/>
</dbReference>
<protein>
    <recommendedName>
        <fullName evidence="1">non-specific serine/threonine protein kinase</fullName>
        <ecNumber evidence="1">2.7.11.1</ecNumber>
    </recommendedName>
</protein>
<dbReference type="EMBL" id="SMAA01000022">
    <property type="protein sequence ID" value="TCS76454.1"/>
    <property type="molecule type" value="Genomic_DNA"/>
</dbReference>
<dbReference type="Gene3D" id="3.30.200.20">
    <property type="entry name" value="Phosphorylase Kinase, domain 1"/>
    <property type="match status" value="1"/>
</dbReference>
<feature type="compositionally biased region" description="Basic and acidic residues" evidence="10">
    <location>
        <begin position="549"/>
        <end position="558"/>
    </location>
</feature>
<dbReference type="AlphaFoldDB" id="A0A4R3K2G9"/>
<keyword evidence="3" id="KW-0808">Transferase</keyword>
<evidence type="ECO:0000256" key="5">
    <source>
        <dbReference type="ARBA" id="ARBA00022777"/>
    </source>
</evidence>
<dbReference type="NCBIfam" id="NF033483">
    <property type="entry name" value="PknB_PASTA_kin"/>
    <property type="match status" value="1"/>
</dbReference>
<dbReference type="InterPro" id="IPR005543">
    <property type="entry name" value="PASTA_dom"/>
</dbReference>
<feature type="binding site" evidence="9">
    <location>
        <position position="39"/>
    </location>
    <ligand>
        <name>ATP</name>
        <dbReference type="ChEBI" id="CHEBI:30616"/>
    </ligand>
</feature>
<evidence type="ECO:0000313" key="14">
    <source>
        <dbReference type="EMBL" id="TCS76454.1"/>
    </source>
</evidence>
<dbReference type="InterPro" id="IPR017441">
    <property type="entry name" value="Protein_kinase_ATP_BS"/>
</dbReference>
<evidence type="ECO:0000256" key="2">
    <source>
        <dbReference type="ARBA" id="ARBA00022527"/>
    </source>
</evidence>
<keyword evidence="11" id="KW-0812">Transmembrane</keyword>
<organism evidence="14 15">
    <name type="scientific">Pectinatus cerevisiiphilus</name>
    <dbReference type="NCBI Taxonomy" id="86956"/>
    <lineage>
        <taxon>Bacteria</taxon>
        <taxon>Bacillati</taxon>
        <taxon>Bacillota</taxon>
        <taxon>Negativicutes</taxon>
        <taxon>Selenomonadales</taxon>
        <taxon>Selenomonadaceae</taxon>
        <taxon>Pectinatus</taxon>
    </lineage>
</organism>
<dbReference type="SMART" id="SM00220">
    <property type="entry name" value="S_TKc"/>
    <property type="match status" value="1"/>
</dbReference>
<feature type="domain" description="Protein kinase" evidence="12">
    <location>
        <begin position="10"/>
        <end position="269"/>
    </location>
</feature>
<keyword evidence="6 9" id="KW-0067">ATP-binding</keyword>
<dbReference type="RefSeq" id="WP_132551387.1">
    <property type="nucleotide sequence ID" value="NZ_SMAA01000022.1"/>
</dbReference>
<dbReference type="InterPro" id="IPR008271">
    <property type="entry name" value="Ser/Thr_kinase_AS"/>
</dbReference>
<evidence type="ECO:0000256" key="4">
    <source>
        <dbReference type="ARBA" id="ARBA00022741"/>
    </source>
</evidence>
<sequence>MAKQILAERYELIERIGDGGMAAVYRAHDQLLDRYVAIKILHPQFANDEDFIIRFKKEAQAAAKLSHTNIVNIYDVGEWEEKHFIVMEYVEGETLKCKIQRDGKLSIRDTLNISAQISEALEHAHTHNLIHCDIKPHNILIKPNGQVKVADFGIARAASSSTMTYSGNVVGSVHYISPEQAQGNSITPKSDIYSLGVVIYEMLTGQVPFKGENVVSIALKHLQETPVPVHELRPDVPPIVEAIVLKAMEKDPQKRFSSSQLIVEIHKAEKMLFADDKAVDDPYATKVLPREQIQELSKQTAGHAVDGHPSKSIVKSKKFVALLIVILLIGFFTGAFLSFGKFWSNAEVVVPDVVGQTEEQARTTLEDKKLRVQISQSYSSDVPAGTVISQTPEAGTTVKEDRMVTIYISNGAEKISVPDITGFTKEDAEKQLSKLGLKMGTITEEFSDKPVGTVLRQNPAAGDTIDKGQAVDLVVSKGKESVKVSVPNVTGNTLTVAQSIIEKAGLSVGSITERESSKAAGTVLEQTPQAGGQAEQQSAVNLVVAKQKATKDQVKEPAKNNASTAKKANTDKKSN</sequence>
<dbReference type="Pfam" id="PF00069">
    <property type="entry name" value="Pkinase"/>
    <property type="match status" value="1"/>
</dbReference>
<feature type="transmembrane region" description="Helical" evidence="11">
    <location>
        <begin position="319"/>
        <end position="339"/>
    </location>
</feature>
<evidence type="ECO:0000256" key="1">
    <source>
        <dbReference type="ARBA" id="ARBA00012513"/>
    </source>
</evidence>
<evidence type="ECO:0000313" key="15">
    <source>
        <dbReference type="Proteomes" id="UP000295188"/>
    </source>
</evidence>
<dbReference type="InterPro" id="IPR000719">
    <property type="entry name" value="Prot_kinase_dom"/>
</dbReference>
<dbReference type="CDD" id="cd14014">
    <property type="entry name" value="STKc_PknB_like"/>
    <property type="match status" value="1"/>
</dbReference>
<keyword evidence="15" id="KW-1185">Reference proteome</keyword>
<dbReference type="SMART" id="SM00740">
    <property type="entry name" value="PASTA"/>
    <property type="match status" value="3"/>
</dbReference>
<dbReference type="PROSITE" id="PS50011">
    <property type="entry name" value="PROTEIN_KINASE_DOM"/>
    <property type="match status" value="1"/>
</dbReference>
<evidence type="ECO:0000256" key="7">
    <source>
        <dbReference type="ARBA" id="ARBA00047899"/>
    </source>
</evidence>
<dbReference type="GO" id="GO:0004674">
    <property type="term" value="F:protein serine/threonine kinase activity"/>
    <property type="evidence" value="ECO:0007669"/>
    <property type="project" value="UniProtKB-KW"/>
</dbReference>
<reference evidence="14 15" key="1">
    <citation type="submission" date="2019-03" db="EMBL/GenBank/DDBJ databases">
        <title>Genomic Encyclopedia of Type Strains, Phase IV (KMG-IV): sequencing the most valuable type-strain genomes for metagenomic binning, comparative biology and taxonomic classification.</title>
        <authorList>
            <person name="Goeker M."/>
        </authorList>
    </citation>
    <scope>NUCLEOTIDE SEQUENCE [LARGE SCALE GENOMIC DNA]</scope>
    <source>
        <strain evidence="14 15">DSM 20467</strain>
    </source>
</reference>
<dbReference type="CDD" id="cd06577">
    <property type="entry name" value="PASTA_pknB"/>
    <property type="match status" value="3"/>
</dbReference>
<dbReference type="PROSITE" id="PS00108">
    <property type="entry name" value="PROTEIN_KINASE_ST"/>
    <property type="match status" value="1"/>
</dbReference>
<feature type="domain" description="PASTA" evidence="13">
    <location>
        <begin position="344"/>
        <end position="410"/>
    </location>
</feature>
<keyword evidence="5 14" id="KW-0418">Kinase</keyword>
<feature type="domain" description="PASTA" evidence="13">
    <location>
        <begin position="411"/>
        <end position="477"/>
    </location>
</feature>
<evidence type="ECO:0000259" key="13">
    <source>
        <dbReference type="PROSITE" id="PS51178"/>
    </source>
</evidence>
<gene>
    <name evidence="14" type="ORF">EDC37_12225</name>
</gene>
<dbReference type="FunFam" id="1.10.510.10:FF:000021">
    <property type="entry name" value="Serine/threonine protein kinase"/>
    <property type="match status" value="1"/>
</dbReference>
<keyword evidence="4 9" id="KW-0547">Nucleotide-binding</keyword>
<dbReference type="InterPro" id="IPR011009">
    <property type="entry name" value="Kinase-like_dom_sf"/>
</dbReference>
<dbReference type="PANTHER" id="PTHR43289">
    <property type="entry name" value="MITOGEN-ACTIVATED PROTEIN KINASE KINASE KINASE 20-RELATED"/>
    <property type="match status" value="1"/>
</dbReference>
<evidence type="ECO:0000256" key="10">
    <source>
        <dbReference type="SAM" id="MobiDB-lite"/>
    </source>
</evidence>
<evidence type="ECO:0000256" key="6">
    <source>
        <dbReference type="ARBA" id="ARBA00022840"/>
    </source>
</evidence>
<comment type="caution">
    <text evidence="14">The sequence shown here is derived from an EMBL/GenBank/DDBJ whole genome shotgun (WGS) entry which is preliminary data.</text>
</comment>
<keyword evidence="11" id="KW-0472">Membrane</keyword>
<dbReference type="PROSITE" id="PS51178">
    <property type="entry name" value="PASTA"/>
    <property type="match status" value="3"/>
</dbReference>
<dbReference type="Pfam" id="PF03793">
    <property type="entry name" value="PASTA"/>
    <property type="match status" value="3"/>
</dbReference>
<keyword evidence="2" id="KW-0723">Serine/threonine-protein kinase</keyword>
<dbReference type="PANTHER" id="PTHR43289:SF34">
    <property type="entry name" value="SERINE_THREONINE-PROTEIN KINASE YBDM-RELATED"/>
    <property type="match status" value="1"/>
</dbReference>
<feature type="region of interest" description="Disordered" evidence="10">
    <location>
        <begin position="547"/>
        <end position="575"/>
    </location>
</feature>
<dbReference type="Gene3D" id="1.10.510.10">
    <property type="entry name" value="Transferase(Phosphotransferase) domain 1"/>
    <property type="match status" value="1"/>
</dbReference>
<keyword evidence="11" id="KW-1133">Transmembrane helix</keyword>
<dbReference type="GO" id="GO:0005524">
    <property type="term" value="F:ATP binding"/>
    <property type="evidence" value="ECO:0007669"/>
    <property type="project" value="UniProtKB-UniRule"/>
</dbReference>
<proteinExistence type="predicted"/>
<comment type="catalytic activity">
    <reaction evidence="7">
        <text>L-threonyl-[protein] + ATP = O-phospho-L-threonyl-[protein] + ADP + H(+)</text>
        <dbReference type="Rhea" id="RHEA:46608"/>
        <dbReference type="Rhea" id="RHEA-COMP:11060"/>
        <dbReference type="Rhea" id="RHEA-COMP:11605"/>
        <dbReference type="ChEBI" id="CHEBI:15378"/>
        <dbReference type="ChEBI" id="CHEBI:30013"/>
        <dbReference type="ChEBI" id="CHEBI:30616"/>
        <dbReference type="ChEBI" id="CHEBI:61977"/>
        <dbReference type="ChEBI" id="CHEBI:456216"/>
        <dbReference type="EC" id="2.7.11.1"/>
    </reaction>
</comment>
<dbReference type="EC" id="2.7.11.1" evidence="1"/>
<accession>A0A4R3K2G9</accession>
<evidence type="ECO:0000256" key="8">
    <source>
        <dbReference type="ARBA" id="ARBA00048679"/>
    </source>
</evidence>
<evidence type="ECO:0000259" key="12">
    <source>
        <dbReference type="PROSITE" id="PS50011"/>
    </source>
</evidence>
<feature type="domain" description="PASTA" evidence="13">
    <location>
        <begin position="480"/>
        <end position="546"/>
    </location>
</feature>
<dbReference type="Gene3D" id="3.30.10.20">
    <property type="match status" value="3"/>
</dbReference>